<protein>
    <submittedName>
        <fullName evidence="1">Uncharacterized protein</fullName>
    </submittedName>
</protein>
<dbReference type="Gramene" id="OB03G40170.1">
    <property type="protein sequence ID" value="OB03G40170.1"/>
    <property type="gene ID" value="OB03G40170"/>
</dbReference>
<dbReference type="EnsemblPlants" id="OB03G40170.1">
    <property type="protein sequence ID" value="OB03G40170.1"/>
    <property type="gene ID" value="OB03G40170"/>
</dbReference>
<dbReference type="OMA" id="FTTICIW"/>
<dbReference type="AlphaFoldDB" id="J3LSJ1"/>
<dbReference type="HOGENOM" id="CLU_140631_0_0_1"/>
<proteinExistence type="predicted"/>
<reference evidence="1" key="2">
    <citation type="submission" date="2013-04" db="UniProtKB">
        <authorList>
            <consortium name="EnsemblPlants"/>
        </authorList>
    </citation>
    <scope>IDENTIFICATION</scope>
</reference>
<organism evidence="1">
    <name type="scientific">Oryza brachyantha</name>
    <name type="common">malo sina</name>
    <dbReference type="NCBI Taxonomy" id="4533"/>
    <lineage>
        <taxon>Eukaryota</taxon>
        <taxon>Viridiplantae</taxon>
        <taxon>Streptophyta</taxon>
        <taxon>Embryophyta</taxon>
        <taxon>Tracheophyta</taxon>
        <taxon>Spermatophyta</taxon>
        <taxon>Magnoliopsida</taxon>
        <taxon>Liliopsida</taxon>
        <taxon>Poales</taxon>
        <taxon>Poaceae</taxon>
        <taxon>BOP clade</taxon>
        <taxon>Oryzoideae</taxon>
        <taxon>Oryzeae</taxon>
        <taxon>Oryzinae</taxon>
        <taxon>Oryza</taxon>
    </lineage>
</organism>
<sequence length="159" mass="18589">MYVRQCSSARARARALWSSMEFSPASRRHWCRERERTYGWRKCSKSQERRMLTERSGRPRWGRQASCSMMPMWWKARCWRRLWSMARSRGVSPLVRPELVPASFSPRSSQVCRSCAAIASLRHRKCRDMAFCASAVYGVAAPNPITESKKFTTICIWSQ</sequence>
<evidence type="ECO:0000313" key="2">
    <source>
        <dbReference type="Proteomes" id="UP000006038"/>
    </source>
</evidence>
<accession>J3LSJ1</accession>
<keyword evidence="2" id="KW-1185">Reference proteome</keyword>
<dbReference type="Proteomes" id="UP000006038">
    <property type="component" value="Chromosome 3"/>
</dbReference>
<evidence type="ECO:0000313" key="1">
    <source>
        <dbReference type="EnsemblPlants" id="OB03G40170.1"/>
    </source>
</evidence>
<reference evidence="1" key="1">
    <citation type="journal article" date="2013" name="Nat. Commun.">
        <title>Whole-genome sequencing of Oryza brachyantha reveals mechanisms underlying Oryza genome evolution.</title>
        <authorList>
            <person name="Chen J."/>
            <person name="Huang Q."/>
            <person name="Gao D."/>
            <person name="Wang J."/>
            <person name="Lang Y."/>
            <person name="Liu T."/>
            <person name="Li B."/>
            <person name="Bai Z."/>
            <person name="Luis Goicoechea J."/>
            <person name="Liang C."/>
            <person name="Chen C."/>
            <person name="Zhang W."/>
            <person name="Sun S."/>
            <person name="Liao Y."/>
            <person name="Zhang X."/>
            <person name="Yang L."/>
            <person name="Song C."/>
            <person name="Wang M."/>
            <person name="Shi J."/>
            <person name="Liu G."/>
            <person name="Liu J."/>
            <person name="Zhou H."/>
            <person name="Zhou W."/>
            <person name="Yu Q."/>
            <person name="An N."/>
            <person name="Chen Y."/>
            <person name="Cai Q."/>
            <person name="Wang B."/>
            <person name="Liu B."/>
            <person name="Min J."/>
            <person name="Huang Y."/>
            <person name="Wu H."/>
            <person name="Li Z."/>
            <person name="Zhang Y."/>
            <person name="Yin Y."/>
            <person name="Song W."/>
            <person name="Jiang J."/>
            <person name="Jackson S.A."/>
            <person name="Wing R.A."/>
            <person name="Wang J."/>
            <person name="Chen M."/>
        </authorList>
    </citation>
    <scope>NUCLEOTIDE SEQUENCE [LARGE SCALE GENOMIC DNA]</scope>
    <source>
        <strain evidence="1">cv. IRGC 101232</strain>
    </source>
</reference>
<name>J3LSJ1_ORYBR</name>